<gene>
    <name evidence="1" type="ORF">METZ01_LOCUS391059</name>
</gene>
<dbReference type="EMBL" id="UINC01147089">
    <property type="protein sequence ID" value="SVD38205.1"/>
    <property type="molecule type" value="Genomic_DNA"/>
</dbReference>
<evidence type="ECO:0008006" key="2">
    <source>
        <dbReference type="Google" id="ProtNLM"/>
    </source>
</evidence>
<sequence>MTNKQKYYIFCETEENIPIFSQAWWLDAVCGTNWDVVLVENHGDIIASMPYHMKKKTGFNIITMPKLTQNMGPYIKYLDNQKYEKRLAFEKKVMFQLIDSLPKFDKFSQNFNYNITNWQPFYWKGFQQTTRYTYVISNTDSLDTIVSAFSKKN</sequence>
<dbReference type="AlphaFoldDB" id="A0A382UWS8"/>
<protein>
    <recommendedName>
        <fullName evidence="2">BioF2-like acetyltransferase domain-containing protein</fullName>
    </recommendedName>
</protein>
<evidence type="ECO:0000313" key="1">
    <source>
        <dbReference type="EMBL" id="SVD38205.1"/>
    </source>
</evidence>
<accession>A0A382UWS8</accession>
<name>A0A382UWS8_9ZZZZ</name>
<proteinExistence type="predicted"/>
<organism evidence="1">
    <name type="scientific">marine metagenome</name>
    <dbReference type="NCBI Taxonomy" id="408172"/>
    <lineage>
        <taxon>unclassified sequences</taxon>
        <taxon>metagenomes</taxon>
        <taxon>ecological metagenomes</taxon>
    </lineage>
</organism>
<reference evidence="1" key="1">
    <citation type="submission" date="2018-05" db="EMBL/GenBank/DDBJ databases">
        <authorList>
            <person name="Lanie J.A."/>
            <person name="Ng W.-L."/>
            <person name="Kazmierczak K.M."/>
            <person name="Andrzejewski T.M."/>
            <person name="Davidsen T.M."/>
            <person name="Wayne K.J."/>
            <person name="Tettelin H."/>
            <person name="Glass J.I."/>
            <person name="Rusch D."/>
            <person name="Podicherti R."/>
            <person name="Tsui H.-C.T."/>
            <person name="Winkler M.E."/>
        </authorList>
    </citation>
    <scope>NUCLEOTIDE SEQUENCE</scope>
</reference>
<feature type="non-terminal residue" evidence="1">
    <location>
        <position position="153"/>
    </location>
</feature>